<dbReference type="AlphaFoldDB" id="I3CIF3"/>
<organism evidence="1 2">
    <name type="scientific">Beggiatoa alba B18LD</name>
    <dbReference type="NCBI Taxonomy" id="395493"/>
    <lineage>
        <taxon>Bacteria</taxon>
        <taxon>Pseudomonadati</taxon>
        <taxon>Pseudomonadota</taxon>
        <taxon>Gammaproteobacteria</taxon>
        <taxon>Thiotrichales</taxon>
        <taxon>Thiotrichaceae</taxon>
        <taxon>Beggiatoa</taxon>
    </lineage>
</organism>
<evidence type="ECO:0000313" key="1">
    <source>
        <dbReference type="EMBL" id="EIJ43396.1"/>
    </source>
</evidence>
<dbReference type="RefSeq" id="WP_002690550.1">
    <property type="nucleotide sequence ID" value="NZ_JH600070.1"/>
</dbReference>
<dbReference type="STRING" id="395493.BegalDRAFT_2553"/>
<keyword evidence="2" id="KW-1185">Reference proteome</keyword>
<proteinExistence type="predicted"/>
<gene>
    <name evidence="1" type="ORF">BegalDRAFT_2553</name>
</gene>
<dbReference type="HOGENOM" id="CLU_2166014_0_0_6"/>
<evidence type="ECO:0000313" key="2">
    <source>
        <dbReference type="Proteomes" id="UP000005744"/>
    </source>
</evidence>
<dbReference type="Proteomes" id="UP000005744">
    <property type="component" value="Unassembled WGS sequence"/>
</dbReference>
<sequence length="110" mass="12335">MSEYIVIFSPELSIQPDEFATFWNSQPQLQQQAVVQVQNSQAIATYDMPSWVVGALLFIGGMTADIAKDVITDVLKEYIQSSGQRQPEFSVIEKIEDGKTLIIVLPKEEN</sequence>
<dbReference type="OrthoDB" id="9973415at2"/>
<accession>I3CIF3</accession>
<protein>
    <submittedName>
        <fullName evidence="1">Uncharacterized protein</fullName>
    </submittedName>
</protein>
<name>I3CIF3_9GAMM</name>
<dbReference type="EMBL" id="JH600070">
    <property type="protein sequence ID" value="EIJ43396.1"/>
    <property type="molecule type" value="Genomic_DNA"/>
</dbReference>
<reference evidence="1 2" key="1">
    <citation type="submission" date="2011-11" db="EMBL/GenBank/DDBJ databases">
        <title>Improved High-Quality Draft sequence of Beggiatoa alba B18lD.</title>
        <authorList>
            <consortium name="US DOE Joint Genome Institute"/>
            <person name="Lucas S."/>
            <person name="Han J."/>
            <person name="Lapidus A."/>
            <person name="Cheng J.-F."/>
            <person name="Goodwin L."/>
            <person name="Pitluck S."/>
            <person name="Peters L."/>
            <person name="Mikhailova N."/>
            <person name="Held B."/>
            <person name="Detter J.C."/>
            <person name="Han C."/>
            <person name="Tapia R."/>
            <person name="Land M."/>
            <person name="Hauser L."/>
            <person name="Kyrpides N."/>
            <person name="Ivanova N."/>
            <person name="Pagani I."/>
            <person name="Samuel K."/>
            <person name="Teske A."/>
            <person name="Mueller J."/>
            <person name="Woyke T."/>
        </authorList>
    </citation>
    <scope>NUCLEOTIDE SEQUENCE [LARGE SCALE GENOMIC DNA]</scope>
    <source>
        <strain evidence="1 2">B18LD</strain>
    </source>
</reference>